<name>Q2HHI7_CHAGB</name>
<keyword evidence="2" id="KW-1185">Reference proteome</keyword>
<evidence type="ECO:0000313" key="2">
    <source>
        <dbReference type="Proteomes" id="UP000001056"/>
    </source>
</evidence>
<dbReference type="RefSeq" id="XP_001219538.1">
    <property type="nucleotide sequence ID" value="XM_001219537.1"/>
</dbReference>
<accession>Q2HHI7</accession>
<dbReference type="GeneID" id="4387000"/>
<proteinExistence type="predicted"/>
<sequence>MASSSAFNNYIVDSAMGPTCSRQVPPGSFGVPARSGHVSNKVRWLNGRASDYDSKFWDIPGDDQVIRRFQVRPLGGSRELATGPQFTFCRAFLFVPCFLYF</sequence>
<dbReference type="Proteomes" id="UP000001056">
    <property type="component" value="Unassembled WGS sequence"/>
</dbReference>
<dbReference type="InParanoid" id="Q2HHI7"/>
<evidence type="ECO:0000313" key="1">
    <source>
        <dbReference type="EMBL" id="EAQ92082.1"/>
    </source>
</evidence>
<reference evidence="2" key="1">
    <citation type="journal article" date="2015" name="Genome Announc.">
        <title>Draft genome sequence of the cellulolytic fungus Chaetomium globosum.</title>
        <authorList>
            <person name="Cuomo C.A."/>
            <person name="Untereiner W.A."/>
            <person name="Ma L.-J."/>
            <person name="Grabherr M."/>
            <person name="Birren B.W."/>
        </authorList>
    </citation>
    <scope>NUCLEOTIDE SEQUENCE [LARGE SCALE GENOMIC DNA]</scope>
    <source>
        <strain evidence="2">ATCC 6205 / CBS 148.51 / DSM 1962 / NBRC 6347 / NRRL 1970</strain>
    </source>
</reference>
<protein>
    <submittedName>
        <fullName evidence="1">Uncharacterized protein</fullName>
    </submittedName>
</protein>
<dbReference type="VEuPathDB" id="FungiDB:CHGG_00317"/>
<gene>
    <name evidence="1" type="ORF">CHGG_00317</name>
</gene>
<dbReference type="HOGENOM" id="CLU_2291358_0_0_1"/>
<dbReference type="EMBL" id="CH408029">
    <property type="protein sequence ID" value="EAQ92082.1"/>
    <property type="molecule type" value="Genomic_DNA"/>
</dbReference>
<organism evidence="1 2">
    <name type="scientific">Chaetomium globosum (strain ATCC 6205 / CBS 148.51 / DSM 1962 / NBRC 6347 / NRRL 1970)</name>
    <name type="common">Soil fungus</name>
    <dbReference type="NCBI Taxonomy" id="306901"/>
    <lineage>
        <taxon>Eukaryota</taxon>
        <taxon>Fungi</taxon>
        <taxon>Dikarya</taxon>
        <taxon>Ascomycota</taxon>
        <taxon>Pezizomycotina</taxon>
        <taxon>Sordariomycetes</taxon>
        <taxon>Sordariomycetidae</taxon>
        <taxon>Sordariales</taxon>
        <taxon>Chaetomiaceae</taxon>
        <taxon>Chaetomium</taxon>
    </lineage>
</organism>
<dbReference type="AlphaFoldDB" id="Q2HHI7"/>